<name>A0ABY6BKV2_9GAMM</name>
<dbReference type="InterPro" id="IPR029063">
    <property type="entry name" value="SAM-dependent_MTases_sf"/>
</dbReference>
<dbReference type="PANTHER" id="PTHR18895:SF74">
    <property type="entry name" value="MTRF1L RELEASE FACTOR GLUTAMINE METHYLTRANSFERASE"/>
    <property type="match status" value="1"/>
</dbReference>
<dbReference type="Pfam" id="PF05175">
    <property type="entry name" value="MTS"/>
    <property type="match status" value="1"/>
</dbReference>
<reference evidence="8" key="1">
    <citation type="submission" date="2022-09" db="EMBL/GenBank/DDBJ databases">
        <title>Tahibacter sp. nov., isolated from a fresh water.</title>
        <authorList>
            <person name="Baek J.H."/>
            <person name="Lee J.K."/>
            <person name="Kim J.M."/>
            <person name="Jeon C.O."/>
        </authorList>
    </citation>
    <scope>NUCLEOTIDE SEQUENCE</scope>
    <source>
        <strain evidence="8">W38</strain>
    </source>
</reference>
<dbReference type="InterPro" id="IPR050320">
    <property type="entry name" value="N5-glutamine_MTase"/>
</dbReference>
<evidence type="ECO:0000313" key="8">
    <source>
        <dbReference type="EMBL" id="UXI70641.1"/>
    </source>
</evidence>
<dbReference type="PANTHER" id="PTHR18895">
    <property type="entry name" value="HEMK METHYLTRANSFERASE"/>
    <property type="match status" value="1"/>
</dbReference>
<gene>
    <name evidence="5 8" type="primary">prmC</name>
    <name evidence="8" type="ORF">N4264_07040</name>
</gene>
<feature type="domain" description="Methyltransferase small" evidence="6">
    <location>
        <begin position="94"/>
        <end position="184"/>
    </location>
</feature>
<dbReference type="InterPro" id="IPR004556">
    <property type="entry name" value="HemK-like"/>
</dbReference>
<organism evidence="8 9">
    <name type="scientific">Tahibacter amnicola</name>
    <dbReference type="NCBI Taxonomy" id="2976241"/>
    <lineage>
        <taxon>Bacteria</taxon>
        <taxon>Pseudomonadati</taxon>
        <taxon>Pseudomonadota</taxon>
        <taxon>Gammaproteobacteria</taxon>
        <taxon>Lysobacterales</taxon>
        <taxon>Rhodanobacteraceae</taxon>
        <taxon>Tahibacter</taxon>
    </lineage>
</organism>
<sequence length="274" mass="29622">MRRGAATLAGDSAAREAELLLLHALGKPRVWLYAHGDDALDEDVLCHFENLLARRAAGEPVAYILGRREFWTLSLEVTPATLIPRPETELLVELALSRIPLHTHVDIADLGTGTGAIALAIASERPQARVLATDQSRDALSVARRNASTNGIRNVDFAQGNWGLALGDARFHGIVSNPPYIAAADPHLSQGDLRHEPITALASGPDGLDDIRQICADAGRHLHPNGWVLLEHGYDQGDAVREVLRRSGFCDVATWKDIEQRDRVSGGSWPADAG</sequence>
<keyword evidence="3 5" id="KW-0949">S-adenosyl-L-methionine</keyword>
<feature type="binding site" evidence="5">
    <location>
        <position position="162"/>
    </location>
    <ligand>
        <name>S-adenosyl-L-methionine</name>
        <dbReference type="ChEBI" id="CHEBI:59789"/>
    </ligand>
</feature>
<feature type="domain" description="Release factor glutamine methyltransferase N-terminal" evidence="7">
    <location>
        <begin position="4"/>
        <end position="66"/>
    </location>
</feature>
<evidence type="ECO:0000256" key="4">
    <source>
        <dbReference type="ARBA" id="ARBA00048391"/>
    </source>
</evidence>
<dbReference type="EMBL" id="CP104694">
    <property type="protein sequence ID" value="UXI70641.1"/>
    <property type="molecule type" value="Genomic_DNA"/>
</dbReference>
<dbReference type="Gene3D" id="1.10.8.10">
    <property type="entry name" value="DNA helicase RuvA subunit, C-terminal domain"/>
    <property type="match status" value="1"/>
</dbReference>
<keyword evidence="9" id="KW-1185">Reference proteome</keyword>
<dbReference type="Gene3D" id="3.40.50.150">
    <property type="entry name" value="Vaccinia Virus protein VP39"/>
    <property type="match status" value="1"/>
</dbReference>
<comment type="catalytic activity">
    <reaction evidence="4 5">
        <text>L-glutaminyl-[peptide chain release factor] + S-adenosyl-L-methionine = N(5)-methyl-L-glutaminyl-[peptide chain release factor] + S-adenosyl-L-homocysteine + H(+)</text>
        <dbReference type="Rhea" id="RHEA:42896"/>
        <dbReference type="Rhea" id="RHEA-COMP:10271"/>
        <dbReference type="Rhea" id="RHEA-COMP:10272"/>
        <dbReference type="ChEBI" id="CHEBI:15378"/>
        <dbReference type="ChEBI" id="CHEBI:30011"/>
        <dbReference type="ChEBI" id="CHEBI:57856"/>
        <dbReference type="ChEBI" id="CHEBI:59789"/>
        <dbReference type="ChEBI" id="CHEBI:61891"/>
        <dbReference type="EC" id="2.1.1.297"/>
    </reaction>
</comment>
<dbReference type="EC" id="2.1.1.297" evidence="5"/>
<dbReference type="GO" id="GO:0102559">
    <property type="term" value="F:peptide chain release factor N(5)-glutamine methyltransferase activity"/>
    <property type="evidence" value="ECO:0007669"/>
    <property type="project" value="UniProtKB-EC"/>
</dbReference>
<feature type="binding site" evidence="5">
    <location>
        <begin position="111"/>
        <end position="115"/>
    </location>
    <ligand>
        <name>S-adenosyl-L-methionine</name>
        <dbReference type="ChEBI" id="CHEBI:59789"/>
    </ligand>
</feature>
<evidence type="ECO:0000313" key="9">
    <source>
        <dbReference type="Proteomes" id="UP001064632"/>
    </source>
</evidence>
<dbReference type="InterPro" id="IPR007848">
    <property type="entry name" value="Small_mtfrase_dom"/>
</dbReference>
<dbReference type="InterPro" id="IPR019874">
    <property type="entry name" value="RF_methyltr_PrmC"/>
</dbReference>
<protein>
    <recommendedName>
        <fullName evidence="5">Release factor glutamine methyltransferase</fullName>
        <shortName evidence="5">RF MTase</shortName>
        <ecNumber evidence="5">2.1.1.297</ecNumber>
    </recommendedName>
    <alternativeName>
        <fullName evidence="5">N5-glutamine methyltransferase PrmC</fullName>
    </alternativeName>
    <alternativeName>
        <fullName evidence="5">Protein-(glutamine-N5) MTase PrmC</fullName>
    </alternativeName>
    <alternativeName>
        <fullName evidence="5">Protein-glutamine N-methyltransferase PrmC</fullName>
    </alternativeName>
</protein>
<proteinExistence type="inferred from homology"/>
<dbReference type="Pfam" id="PF17827">
    <property type="entry name" value="PrmC_N"/>
    <property type="match status" value="1"/>
</dbReference>
<dbReference type="NCBIfam" id="TIGR00536">
    <property type="entry name" value="hemK_fam"/>
    <property type="match status" value="1"/>
</dbReference>
<dbReference type="GO" id="GO:0032259">
    <property type="term" value="P:methylation"/>
    <property type="evidence" value="ECO:0007669"/>
    <property type="project" value="UniProtKB-KW"/>
</dbReference>
<dbReference type="InterPro" id="IPR002052">
    <property type="entry name" value="DNA_methylase_N6_adenine_CS"/>
</dbReference>
<evidence type="ECO:0000256" key="1">
    <source>
        <dbReference type="ARBA" id="ARBA00022603"/>
    </source>
</evidence>
<feature type="binding site" evidence="5">
    <location>
        <begin position="177"/>
        <end position="180"/>
    </location>
    <ligand>
        <name>substrate</name>
    </ligand>
</feature>
<evidence type="ECO:0000256" key="2">
    <source>
        <dbReference type="ARBA" id="ARBA00022679"/>
    </source>
</evidence>
<evidence type="ECO:0000259" key="6">
    <source>
        <dbReference type="Pfam" id="PF05175"/>
    </source>
</evidence>
<dbReference type="HAMAP" id="MF_02126">
    <property type="entry name" value="RF_methyltr_PrmC"/>
    <property type="match status" value="1"/>
</dbReference>
<dbReference type="SUPFAM" id="SSF53335">
    <property type="entry name" value="S-adenosyl-L-methionine-dependent methyltransferases"/>
    <property type="match status" value="1"/>
</dbReference>
<evidence type="ECO:0000256" key="5">
    <source>
        <dbReference type="HAMAP-Rule" id="MF_02126"/>
    </source>
</evidence>
<accession>A0ABY6BKV2</accession>
<dbReference type="Proteomes" id="UP001064632">
    <property type="component" value="Chromosome"/>
</dbReference>
<dbReference type="PROSITE" id="PS00092">
    <property type="entry name" value="N6_MTASE"/>
    <property type="match status" value="1"/>
</dbReference>
<keyword evidence="2 5" id="KW-0808">Transferase</keyword>
<feature type="binding site" evidence="5">
    <location>
        <position position="177"/>
    </location>
    <ligand>
        <name>S-adenosyl-L-methionine</name>
        <dbReference type="ChEBI" id="CHEBI:59789"/>
    </ligand>
</feature>
<dbReference type="InterPro" id="IPR040758">
    <property type="entry name" value="PrmC_N"/>
</dbReference>
<keyword evidence="1 5" id="KW-0489">Methyltransferase</keyword>
<evidence type="ECO:0000256" key="3">
    <source>
        <dbReference type="ARBA" id="ARBA00022691"/>
    </source>
</evidence>
<comment type="function">
    <text evidence="5">Methylates the class 1 translation termination release factors RF1/PrfA and RF2/PrfB on the glutamine residue of the universally conserved GGQ motif.</text>
</comment>
<dbReference type="CDD" id="cd02440">
    <property type="entry name" value="AdoMet_MTases"/>
    <property type="match status" value="1"/>
</dbReference>
<feature type="binding site" evidence="5">
    <location>
        <position position="134"/>
    </location>
    <ligand>
        <name>S-adenosyl-L-methionine</name>
        <dbReference type="ChEBI" id="CHEBI:59789"/>
    </ligand>
</feature>
<comment type="similarity">
    <text evidence="5">Belongs to the protein N5-glutamine methyltransferase family. PrmC subfamily.</text>
</comment>
<dbReference type="NCBIfam" id="TIGR03534">
    <property type="entry name" value="RF_mod_PrmC"/>
    <property type="match status" value="1"/>
</dbReference>
<evidence type="ECO:0000259" key="7">
    <source>
        <dbReference type="Pfam" id="PF17827"/>
    </source>
</evidence>